<dbReference type="PROSITE" id="PS50977">
    <property type="entry name" value="HTH_TETR_2"/>
    <property type="match status" value="2"/>
</dbReference>
<dbReference type="RefSeq" id="WP_085749478.1">
    <property type="nucleotide sequence ID" value="NZ_BSPR01000002.1"/>
</dbReference>
<sequence length="414" mass="45320">MPSTTSAPQTQRYQEKREAILSAAARQFNQHGVKGATLSEIAASVGLVTNSVTYYYRKKEDLASACFQRSIEAFSKVADAARAERTVAGRVAAYFRGLALLFASVDLGEHPPLVLFNDMRALPSPQFEEVSAAYTTLFRKVRDLLRGPETAALSRADLNARAYGVVSMGHWMRAWIVRHEAVEYEDVATRVSDILVNGSAGGGSSWTPPTPEELAWQFRRDADPVAEAFLRAASHMVNEHGYRGASVDKISAQLNVTKGSFYHHNDNKEDLVWSCFERTFEIIRAALAFSDRNFGNGWERACASTRALSRFQLSAEGPLLRLGAISAVVDPARRAEVSRTMNRLTTRQTGVVVDGMIDGSIRTIDQAIAGHIGTGLISGAAGLKHWVGEITEDNVAELYLRPMFIGLLCPPARG</sequence>
<dbReference type="InterPro" id="IPR009057">
    <property type="entry name" value="Homeodomain-like_sf"/>
</dbReference>
<keyword evidence="2" id="KW-0238">DNA-binding</keyword>
<accession>A0A1W6L4Q9</accession>
<evidence type="ECO:0000256" key="2">
    <source>
        <dbReference type="ARBA" id="ARBA00023125"/>
    </source>
</evidence>
<reference evidence="4 5" key="1">
    <citation type="submission" date="2016-04" db="EMBL/GenBank/DDBJ databases">
        <title>Complete genome sequence of natural rubber-degrading, novel Gram-negative bacterium, Rhizobacter gummiphilus strain NS21.</title>
        <authorList>
            <person name="Tabata M."/>
            <person name="Kasai D."/>
            <person name="Fukuda M."/>
        </authorList>
    </citation>
    <scope>NUCLEOTIDE SEQUENCE [LARGE SCALE GENOMIC DNA]</scope>
    <source>
        <strain evidence="4 5">NS21</strain>
    </source>
</reference>
<dbReference type="Pfam" id="PF00440">
    <property type="entry name" value="TetR_N"/>
    <property type="match status" value="2"/>
</dbReference>
<dbReference type="InterPro" id="IPR001647">
    <property type="entry name" value="HTH_TetR"/>
</dbReference>
<evidence type="ECO:0000313" key="5">
    <source>
        <dbReference type="Proteomes" id="UP000193427"/>
    </source>
</evidence>
<protein>
    <submittedName>
        <fullName evidence="4">TetR family transcriptional regulator</fullName>
    </submittedName>
</protein>
<dbReference type="PRINTS" id="PR00455">
    <property type="entry name" value="HTHTETR"/>
</dbReference>
<gene>
    <name evidence="4" type="ORF">A4W93_04465</name>
</gene>
<keyword evidence="3" id="KW-0804">Transcription</keyword>
<dbReference type="Gene3D" id="1.10.357.10">
    <property type="entry name" value="Tetracycline Repressor, domain 2"/>
    <property type="match status" value="2"/>
</dbReference>
<keyword evidence="5" id="KW-1185">Reference proteome</keyword>
<dbReference type="OrthoDB" id="9798857at2"/>
<dbReference type="Proteomes" id="UP000193427">
    <property type="component" value="Chromosome"/>
</dbReference>
<dbReference type="GO" id="GO:0003700">
    <property type="term" value="F:DNA-binding transcription factor activity"/>
    <property type="evidence" value="ECO:0007669"/>
    <property type="project" value="TreeGrafter"/>
</dbReference>
<evidence type="ECO:0000256" key="3">
    <source>
        <dbReference type="ARBA" id="ARBA00023163"/>
    </source>
</evidence>
<dbReference type="SUPFAM" id="SSF46689">
    <property type="entry name" value="Homeodomain-like"/>
    <property type="match status" value="2"/>
</dbReference>
<dbReference type="AlphaFoldDB" id="A0A1W6L4Q9"/>
<dbReference type="InterPro" id="IPR050109">
    <property type="entry name" value="HTH-type_TetR-like_transc_reg"/>
</dbReference>
<keyword evidence="1" id="KW-0805">Transcription regulation</keyword>
<dbReference type="PANTHER" id="PTHR30055">
    <property type="entry name" value="HTH-TYPE TRANSCRIPTIONAL REGULATOR RUTR"/>
    <property type="match status" value="1"/>
</dbReference>
<evidence type="ECO:0000313" key="4">
    <source>
        <dbReference type="EMBL" id="ARN19224.1"/>
    </source>
</evidence>
<dbReference type="EMBL" id="CP015118">
    <property type="protein sequence ID" value="ARN19224.1"/>
    <property type="molecule type" value="Genomic_DNA"/>
</dbReference>
<dbReference type="GO" id="GO:0000976">
    <property type="term" value="F:transcription cis-regulatory region binding"/>
    <property type="evidence" value="ECO:0007669"/>
    <property type="project" value="TreeGrafter"/>
</dbReference>
<dbReference type="Gene3D" id="1.10.10.60">
    <property type="entry name" value="Homeodomain-like"/>
    <property type="match status" value="2"/>
</dbReference>
<dbReference type="KEGG" id="rgu:A4W93_04465"/>
<evidence type="ECO:0000256" key="1">
    <source>
        <dbReference type="ARBA" id="ARBA00023015"/>
    </source>
</evidence>
<name>A0A1W6L4Q9_9BURK</name>
<proteinExistence type="predicted"/>
<organism evidence="4 5">
    <name type="scientific">Piscinibacter gummiphilus</name>
    <dbReference type="NCBI Taxonomy" id="946333"/>
    <lineage>
        <taxon>Bacteria</taxon>
        <taxon>Pseudomonadati</taxon>
        <taxon>Pseudomonadota</taxon>
        <taxon>Betaproteobacteria</taxon>
        <taxon>Burkholderiales</taxon>
        <taxon>Sphaerotilaceae</taxon>
        <taxon>Piscinibacter</taxon>
    </lineage>
</organism>
<dbReference type="PANTHER" id="PTHR30055:SF234">
    <property type="entry name" value="HTH-TYPE TRANSCRIPTIONAL REGULATOR BETI"/>
    <property type="match status" value="1"/>
</dbReference>